<organism evidence="4 5">
    <name type="scientific">Candidatus Uhrbacteria bacterium RIFOXYC2_FULL_47_19</name>
    <dbReference type="NCBI Taxonomy" id="1802424"/>
    <lineage>
        <taxon>Bacteria</taxon>
        <taxon>Candidatus Uhriibacteriota</taxon>
    </lineage>
</organism>
<evidence type="ECO:0000256" key="2">
    <source>
        <dbReference type="ARBA" id="ARBA00022679"/>
    </source>
</evidence>
<keyword evidence="3" id="KW-1133">Transmembrane helix</keyword>
<sequence length="258" mass="28636">MRIRLLGVPIDTLTNQEVEHKIADFLVKKVGRAVFTPNPEMLVRARKNQSFCDTLQKGDLNIPDGVGLLWAASLFGLKIPERVTGTDLMDVVCRLAAERGRTVYFLGGEDGVASRAARRMQDRHPTLKVVGALGGGRVSINADGEPLLSPEVEKSILITAPDVLLVAFGHEIQERWIASHLQKFFSVRVAMGIGGAFDFWAGDVSRAPRWVQKIWLEWCWRLILQPRRIGRILTAVILFPALVLGVRLGIIKAESNKL</sequence>
<accession>A0A1F7WC51</accession>
<keyword evidence="3" id="KW-0812">Transmembrane</keyword>
<evidence type="ECO:0000256" key="3">
    <source>
        <dbReference type="SAM" id="Phobius"/>
    </source>
</evidence>
<reference evidence="4 5" key="1">
    <citation type="journal article" date="2016" name="Nat. Commun.">
        <title>Thousands of microbial genomes shed light on interconnected biogeochemical processes in an aquifer system.</title>
        <authorList>
            <person name="Anantharaman K."/>
            <person name="Brown C.T."/>
            <person name="Hug L.A."/>
            <person name="Sharon I."/>
            <person name="Castelle C.J."/>
            <person name="Probst A.J."/>
            <person name="Thomas B.C."/>
            <person name="Singh A."/>
            <person name="Wilkins M.J."/>
            <person name="Karaoz U."/>
            <person name="Brodie E.L."/>
            <person name="Williams K.H."/>
            <person name="Hubbard S.S."/>
            <person name="Banfield J.F."/>
        </authorList>
    </citation>
    <scope>NUCLEOTIDE SEQUENCE [LARGE SCALE GENOMIC DNA]</scope>
</reference>
<dbReference type="PANTHER" id="PTHR34136:SF1">
    <property type="entry name" value="UDP-N-ACETYL-D-MANNOSAMINURONIC ACID TRANSFERASE"/>
    <property type="match status" value="1"/>
</dbReference>
<evidence type="ECO:0000313" key="5">
    <source>
        <dbReference type="Proteomes" id="UP000176988"/>
    </source>
</evidence>
<evidence type="ECO:0000256" key="1">
    <source>
        <dbReference type="ARBA" id="ARBA00022676"/>
    </source>
</evidence>
<dbReference type="Pfam" id="PF03808">
    <property type="entry name" value="Glyco_tran_WecG"/>
    <property type="match status" value="1"/>
</dbReference>
<dbReference type="NCBIfam" id="TIGR00696">
    <property type="entry name" value="wecG_tagA_cpsF"/>
    <property type="match status" value="1"/>
</dbReference>
<proteinExistence type="predicted"/>
<name>A0A1F7WC51_9BACT</name>
<dbReference type="EMBL" id="MGFG01000032">
    <property type="protein sequence ID" value="OGM00360.1"/>
    <property type="molecule type" value="Genomic_DNA"/>
</dbReference>
<dbReference type="PANTHER" id="PTHR34136">
    <property type="match status" value="1"/>
</dbReference>
<dbReference type="Proteomes" id="UP000176988">
    <property type="component" value="Unassembled WGS sequence"/>
</dbReference>
<dbReference type="GO" id="GO:0016758">
    <property type="term" value="F:hexosyltransferase activity"/>
    <property type="evidence" value="ECO:0007669"/>
    <property type="project" value="TreeGrafter"/>
</dbReference>
<dbReference type="AlphaFoldDB" id="A0A1F7WC51"/>
<dbReference type="InterPro" id="IPR004629">
    <property type="entry name" value="WecG_TagA_CpsF"/>
</dbReference>
<dbReference type="CDD" id="cd06533">
    <property type="entry name" value="Glyco_transf_WecG_TagA"/>
    <property type="match status" value="1"/>
</dbReference>
<keyword evidence="3" id="KW-0472">Membrane</keyword>
<dbReference type="STRING" id="1802424.A2480_03865"/>
<evidence type="ECO:0008006" key="6">
    <source>
        <dbReference type="Google" id="ProtNLM"/>
    </source>
</evidence>
<evidence type="ECO:0000313" key="4">
    <source>
        <dbReference type="EMBL" id="OGM00360.1"/>
    </source>
</evidence>
<keyword evidence="1" id="KW-0328">Glycosyltransferase</keyword>
<comment type="caution">
    <text evidence="4">The sequence shown here is derived from an EMBL/GenBank/DDBJ whole genome shotgun (WGS) entry which is preliminary data.</text>
</comment>
<protein>
    <recommendedName>
        <fullName evidence="6">Glycosyltransferase</fullName>
    </recommendedName>
</protein>
<gene>
    <name evidence="4" type="ORF">A2480_03865</name>
</gene>
<feature type="transmembrane region" description="Helical" evidence="3">
    <location>
        <begin position="232"/>
        <end position="251"/>
    </location>
</feature>
<keyword evidence="2" id="KW-0808">Transferase</keyword>